<dbReference type="WBParaSite" id="TMUE_3000011540.1">
    <property type="protein sequence ID" value="TMUE_3000011540.1"/>
    <property type="gene ID" value="WBGene00302802"/>
</dbReference>
<dbReference type="PANTHER" id="PTHR13847:SF287">
    <property type="entry name" value="FAD-DEPENDENT OXIDOREDUCTASE DOMAIN-CONTAINING PROTEIN 1"/>
    <property type="match status" value="1"/>
</dbReference>
<name>A0A5S6QWA9_TRIMR</name>
<sequence>MKLKISRQFSFLTVKRALHFTGARSYDEYSNRRFFDIGEHPYQRVWSVMKHDYERTRKRLIRAKYDYYKRIGRMTVPIQKIYDIELIPVECSIAIIGGGLAGSACAYWIKQRIRDDDMKLIVIESDSQLANSTTLLAPGGLWQQFNNPEKVQMSLFTAEFLRNADEHLKILDNELPPMKFTPMNALFLACNEEAAARLSEECRSQSEQGAKVSILAREELKLRFPFLNVEDVVAGRLGSENEGVFDNWQLLSALREKNVTLGVQYIKAKVTGFEWDWYSDRSYSFLPSDQQWRYKRLRRVVVEPQYTDAAPRPIYATIFINCAGAWSGEVAEMAGFGVGPELLSVPFPIVPRKRYAFIFHCPDGPSLDMPYLFDPTGVWCRREGLGNLYMCGKNPVGNEDPVDHSNLDVDYSFFDSQIWPVLAKRVPAFEKLKVKNAWAYYADVNEYDGNAIIGPHPFYRNYFHLGGFNGLNLQHALPAARGIMEQILDGAYVSIDLRDFHLDRMLRGKRLTRDS</sequence>
<dbReference type="Gene3D" id="3.30.9.10">
    <property type="entry name" value="D-Amino Acid Oxidase, subunit A, domain 2"/>
    <property type="match status" value="1"/>
</dbReference>
<dbReference type="GO" id="GO:0032981">
    <property type="term" value="P:mitochondrial respiratory chain complex I assembly"/>
    <property type="evidence" value="ECO:0007669"/>
    <property type="project" value="TreeGrafter"/>
</dbReference>
<feature type="domain" description="FAD dependent oxidoreductase" evidence="4">
    <location>
        <begin position="93"/>
        <end position="481"/>
    </location>
</feature>
<protein>
    <recommendedName>
        <fullName evidence="2">FAD-dependent oxidoreductase domain-containing protein 1</fullName>
    </recommendedName>
</protein>
<dbReference type="Proteomes" id="UP000046395">
    <property type="component" value="Unassembled WGS sequence"/>
</dbReference>
<dbReference type="AlphaFoldDB" id="A0A5S6QWA9"/>
<dbReference type="Gene3D" id="3.50.50.60">
    <property type="entry name" value="FAD/NAD(P)-binding domain"/>
    <property type="match status" value="1"/>
</dbReference>
<evidence type="ECO:0000256" key="2">
    <source>
        <dbReference type="ARBA" id="ARBA00039785"/>
    </source>
</evidence>
<organism evidence="5 6">
    <name type="scientific">Trichuris muris</name>
    <name type="common">Mouse whipworm</name>
    <dbReference type="NCBI Taxonomy" id="70415"/>
    <lineage>
        <taxon>Eukaryota</taxon>
        <taxon>Metazoa</taxon>
        <taxon>Ecdysozoa</taxon>
        <taxon>Nematoda</taxon>
        <taxon>Enoplea</taxon>
        <taxon>Dorylaimia</taxon>
        <taxon>Trichinellida</taxon>
        <taxon>Trichuridae</taxon>
        <taxon>Trichuris</taxon>
    </lineage>
</organism>
<dbReference type="STRING" id="70415.A0A5S6QWA9"/>
<proteinExistence type="predicted"/>
<dbReference type="InterPro" id="IPR036188">
    <property type="entry name" value="FAD/NAD-bd_sf"/>
</dbReference>
<evidence type="ECO:0000313" key="5">
    <source>
        <dbReference type="Proteomes" id="UP000046395"/>
    </source>
</evidence>
<dbReference type="InterPro" id="IPR006076">
    <property type="entry name" value="FAD-dep_OxRdtase"/>
</dbReference>
<dbReference type="GO" id="GO:0016491">
    <property type="term" value="F:oxidoreductase activity"/>
    <property type="evidence" value="ECO:0007669"/>
    <property type="project" value="UniProtKB-KW"/>
</dbReference>
<evidence type="ECO:0000259" key="4">
    <source>
        <dbReference type="Pfam" id="PF01266"/>
    </source>
</evidence>
<keyword evidence="5" id="KW-1185">Reference proteome</keyword>
<accession>A0A5S6QWA9</accession>
<evidence type="ECO:0000256" key="1">
    <source>
        <dbReference type="ARBA" id="ARBA00023002"/>
    </source>
</evidence>
<keyword evidence="1" id="KW-0560">Oxidoreductase</keyword>
<dbReference type="Pfam" id="PF01266">
    <property type="entry name" value="DAO"/>
    <property type="match status" value="1"/>
</dbReference>
<dbReference type="GO" id="GO:0005739">
    <property type="term" value="C:mitochondrion"/>
    <property type="evidence" value="ECO:0007669"/>
    <property type="project" value="GOC"/>
</dbReference>
<comment type="function">
    <text evidence="3">Required for the assembly of the mitochondrial membrane respiratory chain NADH dehydrogenase (Complex I). Involved in mid-late stages of complex I assembly.</text>
</comment>
<evidence type="ECO:0000313" key="6">
    <source>
        <dbReference type="WBParaSite" id="TMUE_3000011540.1"/>
    </source>
</evidence>
<dbReference type="PANTHER" id="PTHR13847">
    <property type="entry name" value="SARCOSINE DEHYDROGENASE-RELATED"/>
    <property type="match status" value="1"/>
</dbReference>
<evidence type="ECO:0000256" key="3">
    <source>
        <dbReference type="ARBA" id="ARBA00046185"/>
    </source>
</evidence>
<dbReference type="SUPFAM" id="SSF51905">
    <property type="entry name" value="FAD/NAD(P)-binding domain"/>
    <property type="match status" value="1"/>
</dbReference>
<reference evidence="6" key="1">
    <citation type="submission" date="2019-12" db="UniProtKB">
        <authorList>
            <consortium name="WormBaseParasite"/>
        </authorList>
    </citation>
    <scope>IDENTIFICATION</scope>
</reference>